<organism evidence="2 3">
    <name type="scientific">Trichuris muris</name>
    <name type="common">Mouse whipworm</name>
    <dbReference type="NCBI Taxonomy" id="70415"/>
    <lineage>
        <taxon>Eukaryota</taxon>
        <taxon>Metazoa</taxon>
        <taxon>Ecdysozoa</taxon>
        <taxon>Nematoda</taxon>
        <taxon>Enoplea</taxon>
        <taxon>Dorylaimia</taxon>
        <taxon>Trichinellida</taxon>
        <taxon>Trichuridae</taxon>
        <taxon>Trichuris</taxon>
    </lineage>
</organism>
<evidence type="ECO:0000313" key="2">
    <source>
        <dbReference type="Proteomes" id="UP000046395"/>
    </source>
</evidence>
<keyword evidence="2" id="KW-1185">Reference proteome</keyword>
<dbReference type="WBParaSite" id="TMUE_2000006175.1">
    <property type="protein sequence ID" value="TMUE_2000006175.1"/>
    <property type="gene ID" value="WBGene00285933"/>
</dbReference>
<evidence type="ECO:0000256" key="1">
    <source>
        <dbReference type="SAM" id="MobiDB-lite"/>
    </source>
</evidence>
<name>A0A5S6QGC0_TRIMR</name>
<dbReference type="Proteomes" id="UP000046395">
    <property type="component" value="Unassembled WGS sequence"/>
</dbReference>
<sequence length="99" mass="10726">MKKVAFAISVRTALSAIPNSSSPLRCASSIRSRMEGSALVNIGWGSRTALRPPPHKRFPGFRHRQPLKLRDGDLVALSGDRPPSAVHQRPDSDSESGIL</sequence>
<evidence type="ECO:0000313" key="3">
    <source>
        <dbReference type="WBParaSite" id="TMUE_2000006175.1"/>
    </source>
</evidence>
<proteinExistence type="predicted"/>
<dbReference type="AlphaFoldDB" id="A0A5S6QGC0"/>
<accession>A0A5S6QGC0</accession>
<feature type="region of interest" description="Disordered" evidence="1">
    <location>
        <begin position="72"/>
        <end position="99"/>
    </location>
</feature>
<protein>
    <submittedName>
        <fullName evidence="3">Secreted protein</fullName>
    </submittedName>
</protein>
<reference evidence="3" key="1">
    <citation type="submission" date="2019-12" db="UniProtKB">
        <authorList>
            <consortium name="WormBaseParasite"/>
        </authorList>
    </citation>
    <scope>IDENTIFICATION</scope>
</reference>